<dbReference type="GO" id="GO:0005615">
    <property type="term" value="C:extracellular space"/>
    <property type="evidence" value="ECO:0007669"/>
    <property type="project" value="TreeGrafter"/>
</dbReference>
<dbReference type="AlphaFoldDB" id="A0A8S4S2E5"/>
<evidence type="ECO:0000259" key="6">
    <source>
        <dbReference type="Pfam" id="PF00151"/>
    </source>
</evidence>
<dbReference type="PANTHER" id="PTHR11610">
    <property type="entry name" value="LIPASE"/>
    <property type="match status" value="1"/>
</dbReference>
<evidence type="ECO:0000256" key="1">
    <source>
        <dbReference type="ARBA" id="ARBA00004613"/>
    </source>
</evidence>
<protein>
    <submittedName>
        <fullName evidence="7">Jg5590 protein</fullName>
    </submittedName>
</protein>
<reference evidence="7" key="1">
    <citation type="submission" date="2022-03" db="EMBL/GenBank/DDBJ databases">
        <authorList>
            <person name="Lindestad O."/>
        </authorList>
    </citation>
    <scope>NUCLEOTIDE SEQUENCE</scope>
</reference>
<comment type="subcellular location">
    <subcellularLocation>
        <location evidence="1">Secreted</location>
    </subcellularLocation>
</comment>
<evidence type="ECO:0000313" key="7">
    <source>
        <dbReference type="EMBL" id="CAH2244753.1"/>
    </source>
</evidence>
<evidence type="ECO:0000256" key="5">
    <source>
        <dbReference type="SAM" id="SignalP"/>
    </source>
</evidence>
<name>A0A8S4S2E5_9NEOP</name>
<evidence type="ECO:0000256" key="4">
    <source>
        <dbReference type="RuleBase" id="RU004262"/>
    </source>
</evidence>
<dbReference type="GO" id="GO:0016298">
    <property type="term" value="F:lipase activity"/>
    <property type="evidence" value="ECO:0007669"/>
    <property type="project" value="InterPro"/>
</dbReference>
<sequence>MEHYFDVSLVTGVFLAFLTSLSYSTTLEDVEKNNEGDWLYFVDDYGSSIVLNLSTILEDTEHFIVGDAYFYLYTRNNEDKPEALVIPETDEPIKSEYFNKSNDVRVVTHGWRTGETVDWLQNTKNSLLREYDVNVITVDWYDLAKNEIYPLAAISTRYVGGRVAKLLGTLINTYGLKGQSIHLIGHSLGAHVMGYAGMLSTEKIFRITGLDPARPLFELPIMPPDYRLDKTDADFVDIIHTCGGVFGYRRSYGHADFYPNNGMPTQPGCGGVRQILHACSHGRSHDYFEESIGYTSEGGFIAYACESWENFEKGECENNQTTSMGYPADPKNTGNFYLRTRNESKYAEV</sequence>
<dbReference type="Pfam" id="PF00151">
    <property type="entry name" value="Lipase"/>
    <property type="match status" value="1"/>
</dbReference>
<keyword evidence="8" id="KW-1185">Reference proteome</keyword>
<dbReference type="EMBL" id="CAKXAJ010025851">
    <property type="protein sequence ID" value="CAH2244753.1"/>
    <property type="molecule type" value="Genomic_DNA"/>
</dbReference>
<dbReference type="GO" id="GO:0016042">
    <property type="term" value="P:lipid catabolic process"/>
    <property type="evidence" value="ECO:0007669"/>
    <property type="project" value="TreeGrafter"/>
</dbReference>
<evidence type="ECO:0000313" key="8">
    <source>
        <dbReference type="Proteomes" id="UP000838756"/>
    </source>
</evidence>
<comment type="caution">
    <text evidence="7">The sequence shown here is derived from an EMBL/GenBank/DDBJ whole genome shotgun (WGS) entry which is preliminary data.</text>
</comment>
<feature type="chain" id="PRO_5035848183" evidence="5">
    <location>
        <begin position="25"/>
        <end position="349"/>
    </location>
</feature>
<dbReference type="SUPFAM" id="SSF53474">
    <property type="entry name" value="alpha/beta-Hydrolases"/>
    <property type="match status" value="1"/>
</dbReference>
<comment type="similarity">
    <text evidence="2 4">Belongs to the AB hydrolase superfamily. Lipase family.</text>
</comment>
<keyword evidence="5" id="KW-0732">Signal</keyword>
<feature type="signal peptide" evidence="5">
    <location>
        <begin position="1"/>
        <end position="24"/>
    </location>
</feature>
<dbReference type="InterPro" id="IPR013818">
    <property type="entry name" value="Lipase"/>
</dbReference>
<keyword evidence="3" id="KW-0964">Secreted</keyword>
<dbReference type="InterPro" id="IPR033906">
    <property type="entry name" value="Lipase_N"/>
</dbReference>
<organism evidence="7 8">
    <name type="scientific">Pararge aegeria aegeria</name>
    <dbReference type="NCBI Taxonomy" id="348720"/>
    <lineage>
        <taxon>Eukaryota</taxon>
        <taxon>Metazoa</taxon>
        <taxon>Ecdysozoa</taxon>
        <taxon>Arthropoda</taxon>
        <taxon>Hexapoda</taxon>
        <taxon>Insecta</taxon>
        <taxon>Pterygota</taxon>
        <taxon>Neoptera</taxon>
        <taxon>Endopterygota</taxon>
        <taxon>Lepidoptera</taxon>
        <taxon>Glossata</taxon>
        <taxon>Ditrysia</taxon>
        <taxon>Papilionoidea</taxon>
        <taxon>Nymphalidae</taxon>
        <taxon>Satyrinae</taxon>
        <taxon>Satyrini</taxon>
        <taxon>Parargina</taxon>
        <taxon>Pararge</taxon>
    </lineage>
</organism>
<dbReference type="InterPro" id="IPR029058">
    <property type="entry name" value="AB_hydrolase_fold"/>
</dbReference>
<evidence type="ECO:0000256" key="3">
    <source>
        <dbReference type="ARBA" id="ARBA00022525"/>
    </source>
</evidence>
<feature type="domain" description="Lipase" evidence="6">
    <location>
        <begin position="67"/>
        <end position="346"/>
    </location>
</feature>
<dbReference type="CDD" id="cd00707">
    <property type="entry name" value="Pancreat_lipase_like"/>
    <property type="match status" value="1"/>
</dbReference>
<dbReference type="Proteomes" id="UP000838756">
    <property type="component" value="Unassembled WGS sequence"/>
</dbReference>
<dbReference type="InterPro" id="IPR000734">
    <property type="entry name" value="TAG_lipase"/>
</dbReference>
<dbReference type="Gene3D" id="3.40.50.1820">
    <property type="entry name" value="alpha/beta hydrolase"/>
    <property type="match status" value="1"/>
</dbReference>
<gene>
    <name evidence="7" type="primary">jg5590</name>
    <name evidence="7" type="ORF">PAEG_LOCUS20665</name>
</gene>
<dbReference type="PRINTS" id="PR00821">
    <property type="entry name" value="TAGLIPASE"/>
</dbReference>
<dbReference type="OrthoDB" id="199913at2759"/>
<proteinExistence type="inferred from homology"/>
<accession>A0A8S4S2E5</accession>
<evidence type="ECO:0000256" key="2">
    <source>
        <dbReference type="ARBA" id="ARBA00010701"/>
    </source>
</evidence>